<dbReference type="RefSeq" id="WP_397080064.1">
    <property type="nucleotide sequence ID" value="NZ_JBITGY010000002.1"/>
</dbReference>
<dbReference type="InterPro" id="IPR052754">
    <property type="entry name" value="NTPase_KAP_P-loop"/>
</dbReference>
<protein>
    <submittedName>
        <fullName evidence="2">P-loop NTPase fold protein</fullName>
    </submittedName>
</protein>
<reference evidence="2 3" key="1">
    <citation type="submission" date="2024-10" db="EMBL/GenBank/DDBJ databases">
        <title>The Natural Products Discovery Center: Release of the First 8490 Sequenced Strains for Exploring Actinobacteria Biosynthetic Diversity.</title>
        <authorList>
            <person name="Kalkreuter E."/>
            <person name="Kautsar S.A."/>
            <person name="Yang D."/>
            <person name="Bader C.D."/>
            <person name="Teijaro C.N."/>
            <person name="Fluegel L."/>
            <person name="Davis C.M."/>
            <person name="Simpson J.R."/>
            <person name="Lauterbach L."/>
            <person name="Steele A.D."/>
            <person name="Gui C."/>
            <person name="Meng S."/>
            <person name="Li G."/>
            <person name="Viehrig K."/>
            <person name="Ye F."/>
            <person name="Su P."/>
            <person name="Kiefer A.F."/>
            <person name="Nichols A."/>
            <person name="Cepeda A.J."/>
            <person name="Yan W."/>
            <person name="Fan B."/>
            <person name="Jiang Y."/>
            <person name="Adhikari A."/>
            <person name="Zheng C.-J."/>
            <person name="Schuster L."/>
            <person name="Cowan T.M."/>
            <person name="Smanski M.J."/>
            <person name="Chevrette M.G."/>
            <person name="De Carvalho L.P.S."/>
            <person name="Shen B."/>
        </authorList>
    </citation>
    <scope>NUCLEOTIDE SEQUENCE [LARGE SCALE GENOMIC DNA]</scope>
    <source>
        <strain evidence="2 3">NPDC050545</strain>
    </source>
</reference>
<keyword evidence="3" id="KW-1185">Reference proteome</keyword>
<dbReference type="PANTHER" id="PTHR22674">
    <property type="entry name" value="NTPASE, KAP FAMILY P-LOOP DOMAIN-CONTAINING 1"/>
    <property type="match status" value="1"/>
</dbReference>
<dbReference type="EMBL" id="JBITGY010000002">
    <property type="protein sequence ID" value="MFI6497320.1"/>
    <property type="molecule type" value="Genomic_DNA"/>
</dbReference>
<proteinExistence type="predicted"/>
<accession>A0ABW7YN21</accession>
<dbReference type="InterPro" id="IPR011646">
    <property type="entry name" value="KAP_P-loop"/>
</dbReference>
<dbReference type="Proteomes" id="UP001612741">
    <property type="component" value="Unassembled WGS sequence"/>
</dbReference>
<comment type="caution">
    <text evidence="2">The sequence shown here is derived from an EMBL/GenBank/DDBJ whole genome shotgun (WGS) entry which is preliminary data.</text>
</comment>
<dbReference type="Pfam" id="PF07693">
    <property type="entry name" value="KAP_NTPase"/>
    <property type="match status" value="1"/>
</dbReference>
<evidence type="ECO:0000313" key="2">
    <source>
        <dbReference type="EMBL" id="MFI6497320.1"/>
    </source>
</evidence>
<name>A0ABW7YN21_9ACTN</name>
<dbReference type="InterPro" id="IPR027417">
    <property type="entry name" value="P-loop_NTPase"/>
</dbReference>
<feature type="domain" description="KAP NTPase" evidence="1">
    <location>
        <begin position="238"/>
        <end position="700"/>
    </location>
</feature>
<evidence type="ECO:0000259" key="1">
    <source>
        <dbReference type="Pfam" id="PF07693"/>
    </source>
</evidence>
<evidence type="ECO:0000313" key="3">
    <source>
        <dbReference type="Proteomes" id="UP001612741"/>
    </source>
</evidence>
<dbReference type="SUPFAM" id="SSF52540">
    <property type="entry name" value="P-loop containing nucleoside triphosphate hydrolases"/>
    <property type="match status" value="1"/>
</dbReference>
<organism evidence="2 3">
    <name type="scientific">Nonomuraea typhae</name>
    <dbReference type="NCBI Taxonomy" id="2603600"/>
    <lineage>
        <taxon>Bacteria</taxon>
        <taxon>Bacillati</taxon>
        <taxon>Actinomycetota</taxon>
        <taxon>Actinomycetes</taxon>
        <taxon>Streptosporangiales</taxon>
        <taxon>Streptosporangiaceae</taxon>
        <taxon>Nonomuraea</taxon>
    </lineage>
</organism>
<sequence>MTAVRVAPAIKARRALVYLDGTPSAPRLAAALRATGFDVQTVESADAKPAELAAFLAAALPGELALVRWPSGAAWAPSAFTRLIVDFGARLGDSPAAALLLVVDFGWVLNGDGEARLNVPGDPPIAAAALTASLDSTARRPGGAPDLTGVLAEALLAADGPVTVRDLHELAARKYAGSGLTAMLFSHGDIGGVAVGTGRRIVADPARRRQDAQRRAVRPRTLLASDRWTLDDRLGHRVYAEAIAAFLRHRDTSPPLTIGIKGPWGAGKTSLMRMVRHLLDPPGSGGLRLRRRTARPTNADVLGRLRGRLQEDACADTPADAGWRPTVWFNPWMYQSGEQVWAGLAHEIITQITGRLPAAERERFWLELNLSRIDTEAVRRRLYWLALTRLAPVALGLLATALVTAACAAASALVPALSGTAAAVASAGCLASVGAGVMRTARFLAESADGAFGSLVRQPDPLMAQFGMPDQGYRDQAGLLHLVQGDMRRVLDLVASEEHPLVVFVDDLDRCSPGTVAQVIEAINLFVAGEFGNCVFVLGMEPEVVAAHVGLAYRELVGALPDECAARLGWRFLEKIVQLPLSVPSLDDGVPGYVREVLGMGAPDRRERSDAPPEPRAALVDRLENAIRDLSPTIETLDQAARSAQAVLGADAREAAARAADRIFDELYSDERACRALETALPALNLTNPREVKRYLNVFRFYSFITYRRHLAGEPHHGDACVAKVAALTIRWPHLLWALAREAHPGATVLERLEETAQACDGDGWARAMAEAGLAEEEALRQLLATRPPIGALARTLL</sequence>
<dbReference type="PANTHER" id="PTHR22674:SF6">
    <property type="entry name" value="NTPASE KAP FAMILY P-LOOP DOMAIN-CONTAINING PROTEIN 1"/>
    <property type="match status" value="1"/>
</dbReference>
<gene>
    <name evidence="2" type="ORF">ACIBG2_08055</name>
</gene>